<gene>
    <name evidence="1" type="ORF">ALC62_02970</name>
</gene>
<dbReference type="EMBL" id="KQ977049">
    <property type="protein sequence ID" value="KYN06090.1"/>
    <property type="molecule type" value="Genomic_DNA"/>
</dbReference>
<feature type="non-terminal residue" evidence="1">
    <location>
        <position position="1"/>
    </location>
</feature>
<organism evidence="1 2">
    <name type="scientific">Cyphomyrmex costatus</name>
    <dbReference type="NCBI Taxonomy" id="456900"/>
    <lineage>
        <taxon>Eukaryota</taxon>
        <taxon>Metazoa</taxon>
        <taxon>Ecdysozoa</taxon>
        <taxon>Arthropoda</taxon>
        <taxon>Hexapoda</taxon>
        <taxon>Insecta</taxon>
        <taxon>Pterygota</taxon>
        <taxon>Neoptera</taxon>
        <taxon>Endopterygota</taxon>
        <taxon>Hymenoptera</taxon>
        <taxon>Apocrita</taxon>
        <taxon>Aculeata</taxon>
        <taxon>Formicoidea</taxon>
        <taxon>Formicidae</taxon>
        <taxon>Myrmicinae</taxon>
        <taxon>Cyphomyrmex</taxon>
    </lineage>
</organism>
<sequence>QLDQDFKKKYPNKDSALILNWERFSPILKQLLFLEVKDSYGKKQLKKLDKLEDVPPRQVQKLDSGDKIKANLSEARDAFVLHVTVPGDIDPAIQRRRVVALKLKSRIQPFVVLVGPTVEQYEACYLIIDDVKYQFNNVLKAFDQCFKAIQVLMTEYSYEARGAWLFIQQALYRISTRYDRKNSTVSALVKTFETLQRRTSNETEQKCN</sequence>
<evidence type="ECO:0000313" key="1">
    <source>
        <dbReference type="EMBL" id="KYN06090.1"/>
    </source>
</evidence>
<reference evidence="1 2" key="1">
    <citation type="submission" date="2016-03" db="EMBL/GenBank/DDBJ databases">
        <title>Cyphomyrmex costatus WGS genome.</title>
        <authorList>
            <person name="Nygaard S."/>
            <person name="Hu H."/>
            <person name="Boomsma J."/>
            <person name="Zhang G."/>
        </authorList>
    </citation>
    <scope>NUCLEOTIDE SEQUENCE [LARGE SCALE GENOMIC DNA]</scope>
    <source>
        <strain evidence="1">MS0001</strain>
        <tissue evidence="1">Whole body</tissue>
    </source>
</reference>
<dbReference type="Proteomes" id="UP000078542">
    <property type="component" value="Unassembled WGS sequence"/>
</dbReference>
<name>A0A151IMI4_9HYME</name>
<proteinExistence type="predicted"/>
<evidence type="ECO:0000313" key="2">
    <source>
        <dbReference type="Proteomes" id="UP000078542"/>
    </source>
</evidence>
<keyword evidence="2" id="KW-1185">Reference proteome</keyword>
<dbReference type="STRING" id="456900.A0A151IMI4"/>
<protein>
    <submittedName>
        <fullName evidence="1">Uncharacterized protein</fullName>
    </submittedName>
</protein>
<accession>A0A151IMI4</accession>
<dbReference type="AlphaFoldDB" id="A0A151IMI4"/>